<feature type="region of interest" description="Disordered" evidence="1">
    <location>
        <begin position="334"/>
        <end position="369"/>
    </location>
</feature>
<dbReference type="Proteomes" id="UP001316803">
    <property type="component" value="Unassembled WGS sequence"/>
</dbReference>
<organism evidence="3 4">
    <name type="scientific">Knufia fluminis</name>
    <dbReference type="NCBI Taxonomy" id="191047"/>
    <lineage>
        <taxon>Eukaryota</taxon>
        <taxon>Fungi</taxon>
        <taxon>Dikarya</taxon>
        <taxon>Ascomycota</taxon>
        <taxon>Pezizomycotina</taxon>
        <taxon>Eurotiomycetes</taxon>
        <taxon>Chaetothyriomycetidae</taxon>
        <taxon>Chaetothyriales</taxon>
        <taxon>Trichomeriaceae</taxon>
        <taxon>Knufia</taxon>
    </lineage>
</organism>
<feature type="region of interest" description="Disordered" evidence="1">
    <location>
        <begin position="1"/>
        <end position="31"/>
    </location>
</feature>
<feature type="compositionally biased region" description="Basic and acidic residues" evidence="1">
    <location>
        <begin position="1"/>
        <end position="13"/>
    </location>
</feature>
<dbReference type="PANTHER" id="PTHR40780:SF2">
    <property type="entry name" value="DUF3669 DOMAIN-CONTAINING PROTEIN"/>
    <property type="match status" value="1"/>
</dbReference>
<dbReference type="PANTHER" id="PTHR40780">
    <property type="entry name" value="DUF3669 DOMAIN-CONTAINING PROTEIN"/>
    <property type="match status" value="1"/>
</dbReference>
<evidence type="ECO:0000259" key="2">
    <source>
        <dbReference type="Pfam" id="PF12417"/>
    </source>
</evidence>
<dbReference type="EMBL" id="JAKLMC020000003">
    <property type="protein sequence ID" value="KAK5957416.1"/>
    <property type="molecule type" value="Genomic_DNA"/>
</dbReference>
<feature type="domain" description="DUF3669" evidence="2">
    <location>
        <begin position="379"/>
        <end position="440"/>
    </location>
</feature>
<protein>
    <recommendedName>
        <fullName evidence="2">DUF3669 domain-containing protein</fullName>
    </recommendedName>
</protein>
<name>A0AAN8FF91_9EURO</name>
<dbReference type="Pfam" id="PF12417">
    <property type="entry name" value="DUF3669"/>
    <property type="match status" value="1"/>
</dbReference>
<comment type="caution">
    <text evidence="3">The sequence shown here is derived from an EMBL/GenBank/DDBJ whole genome shotgun (WGS) entry which is preliminary data.</text>
</comment>
<proteinExistence type="predicted"/>
<keyword evidence="4" id="KW-1185">Reference proteome</keyword>
<accession>A0AAN8FF91</accession>
<reference evidence="3 4" key="1">
    <citation type="submission" date="2022-12" db="EMBL/GenBank/DDBJ databases">
        <title>Genomic features and morphological characterization of a novel Knufia sp. strain isolated from spacecraft assembly facility.</title>
        <authorList>
            <person name="Teixeira M."/>
            <person name="Chander A.M."/>
            <person name="Stajich J.E."/>
            <person name="Venkateswaran K."/>
        </authorList>
    </citation>
    <scope>NUCLEOTIDE SEQUENCE [LARGE SCALE GENOMIC DNA]</scope>
    <source>
        <strain evidence="3 4">FJI-L2-BK-P2</strain>
    </source>
</reference>
<evidence type="ECO:0000256" key="1">
    <source>
        <dbReference type="SAM" id="MobiDB-lite"/>
    </source>
</evidence>
<dbReference type="AlphaFoldDB" id="A0AAN8FF91"/>
<gene>
    <name evidence="3" type="ORF">OHC33_001790</name>
</gene>
<evidence type="ECO:0000313" key="3">
    <source>
        <dbReference type="EMBL" id="KAK5957416.1"/>
    </source>
</evidence>
<evidence type="ECO:0000313" key="4">
    <source>
        <dbReference type="Proteomes" id="UP001316803"/>
    </source>
</evidence>
<feature type="compositionally biased region" description="Low complexity" evidence="1">
    <location>
        <begin position="344"/>
        <end position="358"/>
    </location>
</feature>
<dbReference type="InterPro" id="IPR022137">
    <property type="entry name" value="Znf_prot_DUF3669"/>
</dbReference>
<sequence>MCHTLLERAKNNERQTSQRVPAERTGVHPKSTKAHAIATAHSYLSLTTHTAPSIGLWCPPDPTVSTTPPTPNRPHLWSPPPSPPLHRIGVGTCGTIHALPQPGTCIKREKNHHYTSRGLLNDWDMHQRVYSTFTSFSLGASSPVRRSSVSEPSFFVGSSGLADVHVHVPRPIKFYAKADISLKCPSWRTLHDMLPGSDRDGMARSILHMERIPALPYPLRSALIQLFCPVHIQTAAYEAPGNADCLIRPYLGRLGRGSERDSKGVAPKRSFSLRNFALDLGGMEVLGLLKDGDGTAVCWAGVMGRTLAVLHWGVGVDGRDVEFVLGGRPVGRTEHESAESMRVGVGSSSSTAGANAETAGGGEGEPDEGYNLPHRSVHLWLLDFNQVGSITFDQDGVDACVEAAFRDNDPYFPRPGRGPEGLWGAFVEGYLGMSGTVLRGRKQGMKLEGEGDDAHEIENLPRRFIDGVMELQRRLDENSRVAEERSVGEFVEGGKE</sequence>